<organism evidence="3 4">
    <name type="scientific">Sinimarinibacterium thermocellulolyticum</name>
    <dbReference type="NCBI Taxonomy" id="3170016"/>
    <lineage>
        <taxon>Bacteria</taxon>
        <taxon>Pseudomonadati</taxon>
        <taxon>Pseudomonadota</taxon>
        <taxon>Gammaproteobacteria</taxon>
        <taxon>Nevskiales</taxon>
        <taxon>Nevskiaceae</taxon>
        <taxon>Sinimarinibacterium</taxon>
    </lineage>
</organism>
<sequence>MSAKWNVADIPPQHGRRIVVTGASSGLGLETSVALAAKGAEVIMACRDPARASAALAKVQARAPGAKAELMTLDLADLASVRRFAADCARRFDHIDVLCNNAGVMALPLQRTKDGFEMQMGTNHLGHFALTGLLLDLLKAAPAGARIVSVASNAHRWGLRLDPDDLNFERRRYNKWDAYGRSKLANLMFHFELDRRLRAAQIDLRSVCAHPGYAATNLMFVGPAQENSRIGTLMMRIGNALLSQDQAMGALPQLYAITMPDVEGGDYFGPDGWQQLKGHPRRVGCLRLARDPERGRRLWAASERLTGVRYLSA</sequence>
<comment type="similarity">
    <text evidence="1">Belongs to the short-chain dehydrogenases/reductases (SDR) family.</text>
</comment>
<gene>
    <name evidence="3" type="ORF">ABSH63_00150</name>
</gene>
<dbReference type="PANTHER" id="PTHR24320">
    <property type="entry name" value="RETINOL DEHYDROGENASE"/>
    <property type="match status" value="1"/>
</dbReference>
<dbReference type="EMBL" id="JBEPIJ010000001">
    <property type="protein sequence ID" value="MES0872428.1"/>
    <property type="molecule type" value="Genomic_DNA"/>
</dbReference>
<keyword evidence="2" id="KW-0560">Oxidoreductase</keyword>
<dbReference type="PANTHER" id="PTHR24320:SF148">
    <property type="entry name" value="NAD(P)-BINDING ROSSMANN-FOLD SUPERFAMILY PROTEIN"/>
    <property type="match status" value="1"/>
</dbReference>
<evidence type="ECO:0000313" key="3">
    <source>
        <dbReference type="EMBL" id="MES0872428.1"/>
    </source>
</evidence>
<dbReference type="Gene3D" id="3.40.50.720">
    <property type="entry name" value="NAD(P)-binding Rossmann-like Domain"/>
    <property type="match status" value="1"/>
</dbReference>
<evidence type="ECO:0000256" key="1">
    <source>
        <dbReference type="ARBA" id="ARBA00006484"/>
    </source>
</evidence>
<keyword evidence="4" id="KW-1185">Reference proteome</keyword>
<reference evidence="3 4" key="1">
    <citation type="submission" date="2024-06" db="EMBL/GenBank/DDBJ databases">
        <authorList>
            <person name="Li Z."/>
            <person name="Jiang Y."/>
        </authorList>
    </citation>
    <scope>NUCLEOTIDE SEQUENCE [LARGE SCALE GENOMIC DNA]</scope>
    <source>
        <strain evidence="3 4">HSW-8</strain>
    </source>
</reference>
<dbReference type="NCBIfam" id="NF004846">
    <property type="entry name" value="PRK06197.1"/>
    <property type="match status" value="1"/>
</dbReference>
<dbReference type="RefSeq" id="WP_352886300.1">
    <property type="nucleotide sequence ID" value="NZ_JBEPIJ010000001.1"/>
</dbReference>
<dbReference type="SUPFAM" id="SSF51735">
    <property type="entry name" value="NAD(P)-binding Rossmann-fold domains"/>
    <property type="match status" value="1"/>
</dbReference>
<comment type="caution">
    <text evidence="3">The sequence shown here is derived from an EMBL/GenBank/DDBJ whole genome shotgun (WGS) entry which is preliminary data.</text>
</comment>
<name>A0ABV2A591_9GAMM</name>
<dbReference type="CDD" id="cd05327">
    <property type="entry name" value="retinol-DH_like_SDR_c_like"/>
    <property type="match status" value="1"/>
</dbReference>
<evidence type="ECO:0000313" key="4">
    <source>
        <dbReference type="Proteomes" id="UP001465331"/>
    </source>
</evidence>
<dbReference type="PRINTS" id="PR00081">
    <property type="entry name" value="GDHRDH"/>
</dbReference>
<proteinExistence type="inferred from homology"/>
<evidence type="ECO:0000256" key="2">
    <source>
        <dbReference type="ARBA" id="ARBA00023002"/>
    </source>
</evidence>
<dbReference type="InterPro" id="IPR002347">
    <property type="entry name" value="SDR_fam"/>
</dbReference>
<dbReference type="Pfam" id="PF00106">
    <property type="entry name" value="adh_short"/>
    <property type="match status" value="1"/>
</dbReference>
<protein>
    <submittedName>
        <fullName evidence="3">Oxidoreductase</fullName>
    </submittedName>
</protein>
<accession>A0ABV2A591</accession>
<dbReference type="InterPro" id="IPR036291">
    <property type="entry name" value="NAD(P)-bd_dom_sf"/>
</dbReference>
<dbReference type="Proteomes" id="UP001465331">
    <property type="component" value="Unassembled WGS sequence"/>
</dbReference>